<comment type="caution">
    <text evidence="2">The sequence shown here is derived from an EMBL/GenBank/DDBJ whole genome shotgun (WGS) entry which is preliminary data.</text>
</comment>
<dbReference type="Proteomes" id="UP000233387">
    <property type="component" value="Unassembled WGS sequence"/>
</dbReference>
<keyword evidence="3" id="KW-1185">Reference proteome</keyword>
<organism evidence="2 3">
    <name type="scientific">Raineya orbicola</name>
    <dbReference type="NCBI Taxonomy" id="2016530"/>
    <lineage>
        <taxon>Bacteria</taxon>
        <taxon>Pseudomonadati</taxon>
        <taxon>Bacteroidota</taxon>
        <taxon>Cytophagia</taxon>
        <taxon>Cytophagales</taxon>
        <taxon>Raineyaceae</taxon>
        <taxon>Raineya</taxon>
    </lineage>
</organism>
<feature type="transmembrane region" description="Helical" evidence="1">
    <location>
        <begin position="73"/>
        <end position="93"/>
    </location>
</feature>
<keyword evidence="1" id="KW-0812">Transmembrane</keyword>
<feature type="transmembrane region" description="Helical" evidence="1">
    <location>
        <begin position="113"/>
        <end position="130"/>
    </location>
</feature>
<dbReference type="OrthoDB" id="1132160at2"/>
<proteinExistence type="predicted"/>
<gene>
    <name evidence="2" type="ORF">Rain11_1557</name>
</gene>
<dbReference type="EMBL" id="NKXO01000022">
    <property type="protein sequence ID" value="PKQ68902.1"/>
    <property type="molecule type" value="Genomic_DNA"/>
</dbReference>
<keyword evidence="1" id="KW-0472">Membrane</keyword>
<evidence type="ECO:0000313" key="2">
    <source>
        <dbReference type="EMBL" id="PKQ68902.1"/>
    </source>
</evidence>
<protein>
    <recommendedName>
        <fullName evidence="4">Rod shape-determining protein MreD</fullName>
    </recommendedName>
</protein>
<dbReference type="AlphaFoldDB" id="A0A2N3IEZ1"/>
<feature type="transmembrane region" description="Helical" evidence="1">
    <location>
        <begin position="5"/>
        <end position="21"/>
    </location>
</feature>
<reference evidence="2 3" key="1">
    <citation type="submission" date="2017-06" db="EMBL/GenBank/DDBJ databases">
        <title>Raineya orbicola gen. nov., sp. nov. a slightly thermophilic bacterium of the phylum Bacteroidetes and the description of Raineyaceae fam. nov.</title>
        <authorList>
            <person name="Albuquerque L."/>
            <person name="Polonia A.R.M."/>
            <person name="Barroso C."/>
            <person name="Froufe H.J.C."/>
            <person name="Lage O."/>
            <person name="Lobo-Da-Cunha A."/>
            <person name="Egas C."/>
            <person name="Da Costa M.S."/>
        </authorList>
    </citation>
    <scope>NUCLEOTIDE SEQUENCE [LARGE SCALE GENOMIC DNA]</scope>
    <source>
        <strain evidence="2 3">SPSPC-11</strain>
    </source>
</reference>
<feature type="transmembrane region" description="Helical" evidence="1">
    <location>
        <begin position="150"/>
        <end position="168"/>
    </location>
</feature>
<feature type="transmembrane region" description="Helical" evidence="1">
    <location>
        <begin position="27"/>
        <end position="44"/>
    </location>
</feature>
<name>A0A2N3IEZ1_9BACT</name>
<keyword evidence="1" id="KW-1133">Transmembrane helix</keyword>
<evidence type="ECO:0008006" key="4">
    <source>
        <dbReference type="Google" id="ProtNLM"/>
    </source>
</evidence>
<evidence type="ECO:0000256" key="1">
    <source>
        <dbReference type="SAM" id="Phobius"/>
    </source>
</evidence>
<sequence>MNKNLINSIVAFIGYFLFHVFVARKMYLGGVAFNYVYVGYLLTLNPSITKSQSLLVAFAMGLLIDWFEYSPGIHASACVFLAFVRPYLIGLLAARTRVDVEEIREISIREVDFINFTLYAGMLILFHHFIVFSLEAWTSKLLWLTLQKTFFSTIFTLISVILVQYLFFSSKR</sequence>
<evidence type="ECO:0000313" key="3">
    <source>
        <dbReference type="Proteomes" id="UP000233387"/>
    </source>
</evidence>
<accession>A0A2N3IEZ1</accession>
<dbReference type="RefSeq" id="WP_101358826.1">
    <property type="nucleotide sequence ID" value="NZ_NKXO01000022.1"/>
</dbReference>